<feature type="signal peptide" evidence="11">
    <location>
        <begin position="1"/>
        <end position="18"/>
    </location>
</feature>
<dbReference type="Pfam" id="PF20520">
    <property type="entry name" value="Ac45-VOA1_TM"/>
    <property type="match status" value="1"/>
</dbReference>
<dbReference type="GO" id="GO:0006078">
    <property type="term" value="P:(1-&gt;6)-beta-D-glucan biosynthetic process"/>
    <property type="evidence" value="ECO:0007669"/>
    <property type="project" value="TreeGrafter"/>
</dbReference>
<evidence type="ECO:0000256" key="11">
    <source>
        <dbReference type="SAM" id="SignalP"/>
    </source>
</evidence>
<proteinExistence type="inferred from homology"/>
<dbReference type="GO" id="GO:0071555">
    <property type="term" value="P:cell wall organization"/>
    <property type="evidence" value="ECO:0007669"/>
    <property type="project" value="UniProtKB-KW"/>
</dbReference>
<evidence type="ECO:0000256" key="1">
    <source>
        <dbReference type="ARBA" id="ARBA00004115"/>
    </source>
</evidence>
<dbReference type="STRING" id="348802.A0A0D2ESG8"/>
<evidence type="ECO:0000256" key="9">
    <source>
        <dbReference type="ARBA" id="ARBA00023316"/>
    </source>
</evidence>
<evidence type="ECO:0000256" key="4">
    <source>
        <dbReference type="ARBA" id="ARBA00022692"/>
    </source>
</evidence>
<comment type="subcellular location">
    <subcellularLocation>
        <location evidence="1">Endoplasmic reticulum membrane</location>
        <topology evidence="1">Single-pass type I membrane protein</topology>
    </subcellularLocation>
</comment>
<dbReference type="EMBL" id="KN847322">
    <property type="protein sequence ID" value="KIW50759.1"/>
    <property type="molecule type" value="Genomic_DNA"/>
</dbReference>
<evidence type="ECO:0000256" key="2">
    <source>
        <dbReference type="ARBA" id="ARBA00008203"/>
    </source>
</evidence>
<dbReference type="RefSeq" id="XP_013311343.1">
    <property type="nucleotide sequence ID" value="XM_013455889.1"/>
</dbReference>
<evidence type="ECO:0000256" key="7">
    <source>
        <dbReference type="ARBA" id="ARBA00022989"/>
    </source>
</evidence>
<evidence type="ECO:0000256" key="10">
    <source>
        <dbReference type="SAM" id="Phobius"/>
    </source>
</evidence>
<dbReference type="Proteomes" id="UP000054342">
    <property type="component" value="Unassembled WGS sequence"/>
</dbReference>
<accession>A0A0D2ESG8</accession>
<dbReference type="OrthoDB" id="9985059at2759"/>
<reference evidence="13 14" key="1">
    <citation type="submission" date="2015-01" db="EMBL/GenBank/DDBJ databases">
        <title>The Genome Sequence of Exophiala xenobiotica CBS118157.</title>
        <authorList>
            <consortium name="The Broad Institute Genomics Platform"/>
            <person name="Cuomo C."/>
            <person name="de Hoog S."/>
            <person name="Gorbushina A."/>
            <person name="Stielow B."/>
            <person name="Teixiera M."/>
            <person name="Abouelleil A."/>
            <person name="Chapman S.B."/>
            <person name="Priest M."/>
            <person name="Young S.K."/>
            <person name="Wortman J."/>
            <person name="Nusbaum C."/>
            <person name="Birren B."/>
        </authorList>
    </citation>
    <scope>NUCLEOTIDE SEQUENCE [LARGE SCALE GENOMIC DNA]</scope>
    <source>
        <strain evidence="13 14">CBS 118157</strain>
    </source>
</reference>
<evidence type="ECO:0000313" key="13">
    <source>
        <dbReference type="EMBL" id="KIW50759.1"/>
    </source>
</evidence>
<keyword evidence="6" id="KW-0256">Endoplasmic reticulum</keyword>
<dbReference type="GO" id="GO:0005789">
    <property type="term" value="C:endoplasmic reticulum membrane"/>
    <property type="evidence" value="ECO:0007669"/>
    <property type="project" value="UniProtKB-SubCell"/>
</dbReference>
<keyword evidence="7 10" id="KW-1133">Transmembrane helix</keyword>
<keyword evidence="14" id="KW-1185">Reference proteome</keyword>
<keyword evidence="8 10" id="KW-0472">Membrane</keyword>
<evidence type="ECO:0000256" key="5">
    <source>
        <dbReference type="ARBA" id="ARBA00022729"/>
    </source>
</evidence>
<protein>
    <recommendedName>
        <fullName evidence="3">Protein BIG1</fullName>
    </recommendedName>
</protein>
<dbReference type="PANTHER" id="PTHR28285:SF1">
    <property type="entry name" value="PROTEIN BIG1"/>
    <property type="match status" value="1"/>
</dbReference>
<keyword evidence="4 10" id="KW-0812">Transmembrane</keyword>
<organism evidence="13 14">
    <name type="scientific">Exophiala xenobiotica</name>
    <dbReference type="NCBI Taxonomy" id="348802"/>
    <lineage>
        <taxon>Eukaryota</taxon>
        <taxon>Fungi</taxon>
        <taxon>Dikarya</taxon>
        <taxon>Ascomycota</taxon>
        <taxon>Pezizomycotina</taxon>
        <taxon>Eurotiomycetes</taxon>
        <taxon>Chaetothyriomycetidae</taxon>
        <taxon>Chaetothyriales</taxon>
        <taxon>Herpotrichiellaceae</taxon>
        <taxon>Exophiala</taxon>
    </lineage>
</organism>
<sequence>MRLPRLCALALAVEYVHGYLDTTPFFMFSTSELLNPDSQLQSADGIVSNVALSLTSCPSDFYILVSQQGVSGRDYESIKSTPVLAQALSAQSKRGVRSSMVVPDVVGSINPSSWIELLQTKCGVETTEIDGSTGAIPATIPSSPQLLQVALPAPSTSRKQDLSSNDAFFASILDLLPTQNYTVLYMTTRAVDSGLAAQQVEPTDYDMKSRIQESMHIGLKRDLGLRAGNKTENQTMIDGPLFDKYQFFTPGIFMGFLVGFLLLSILYVGVSALASLQVTYAAFDKDMGQLAAKKQQ</sequence>
<evidence type="ECO:0000256" key="6">
    <source>
        <dbReference type="ARBA" id="ARBA00022824"/>
    </source>
</evidence>
<comment type="similarity">
    <text evidence="2">Belongs to the BIG1 family.</text>
</comment>
<dbReference type="GeneID" id="25331455"/>
<evidence type="ECO:0000259" key="12">
    <source>
        <dbReference type="Pfam" id="PF20520"/>
    </source>
</evidence>
<dbReference type="AlphaFoldDB" id="A0A0D2ESG8"/>
<dbReference type="HOGENOM" id="CLU_062461_0_0_1"/>
<evidence type="ECO:0000256" key="3">
    <source>
        <dbReference type="ARBA" id="ARBA00022089"/>
    </source>
</evidence>
<evidence type="ECO:0000313" key="14">
    <source>
        <dbReference type="Proteomes" id="UP000054342"/>
    </source>
</evidence>
<gene>
    <name evidence="13" type="ORF">PV05_09547</name>
</gene>
<dbReference type="InterPro" id="IPR046756">
    <property type="entry name" value="VAS1/VOA1_TM"/>
</dbReference>
<feature type="domain" description="V-type proton ATPase subunit S1/VOA1 transmembrane" evidence="12">
    <location>
        <begin position="246"/>
        <end position="285"/>
    </location>
</feature>
<keyword evidence="5 11" id="KW-0732">Signal</keyword>
<feature type="transmembrane region" description="Helical" evidence="10">
    <location>
        <begin position="252"/>
        <end position="283"/>
    </location>
</feature>
<evidence type="ECO:0000256" key="8">
    <source>
        <dbReference type="ARBA" id="ARBA00023136"/>
    </source>
</evidence>
<dbReference type="InterPro" id="IPR037654">
    <property type="entry name" value="Big1"/>
</dbReference>
<dbReference type="GO" id="GO:0009272">
    <property type="term" value="P:fungal-type cell wall biogenesis"/>
    <property type="evidence" value="ECO:0007669"/>
    <property type="project" value="TreeGrafter"/>
</dbReference>
<keyword evidence="9" id="KW-0961">Cell wall biogenesis/degradation</keyword>
<name>A0A0D2ESG8_9EURO</name>
<dbReference type="PANTHER" id="PTHR28285">
    <property type="entry name" value="PROTEIN BIG1"/>
    <property type="match status" value="1"/>
</dbReference>
<feature type="chain" id="PRO_5002241407" description="Protein BIG1" evidence="11">
    <location>
        <begin position="19"/>
        <end position="296"/>
    </location>
</feature>